<reference evidence="2" key="1">
    <citation type="journal article" date="2022" name="New Phytol.">
        <title>Phylogenomic structure and speciation in an emerging model: the Sphagnum magellanicum complex (Bryophyta).</title>
        <authorList>
            <person name="Shaw A.J."/>
            <person name="Piatkowski B."/>
            <person name="Duffy A.M."/>
            <person name="Aguero B."/>
            <person name="Imwattana K."/>
            <person name="Nieto-Lugilde M."/>
            <person name="Healey A."/>
            <person name="Weston D.J."/>
            <person name="Patel M.N."/>
            <person name="Schmutz J."/>
            <person name="Grimwood J."/>
            <person name="Yavitt J.B."/>
            <person name="Hassel K."/>
            <person name="Stenoien H.K."/>
            <person name="Flatberg K.I."/>
            <person name="Bickford C.P."/>
            <person name="Hicks K.A."/>
        </authorList>
    </citation>
    <scope>NUCLEOTIDE SEQUENCE [LARGE SCALE GENOMIC DNA]</scope>
</reference>
<dbReference type="Proteomes" id="UP000828922">
    <property type="component" value="Linkage Group LG07"/>
</dbReference>
<accession>A0ACB8HP83</accession>
<sequence length="774" mass="86037">MESRKRFSSPDGNMFDLLDRRSLHVLEVPFPVLEPYARRALQMHSSLVQRLVCQRVMEGHQGCVNSLAWNAQGTLLISGSDDTRVNLWDYGNLKLSNSIDTGHSANIFCTKFLPETGDDVVVSGAADAEVRVHRVTRSTVSSARASFSEQCAVFRCHTRRVKKLAVEAGNPHVIWSASEDGTLRQHDLRDCVSCPANGATDDDCRNILLDLRNGAKKSLQASPRHSLHLKTCAISPTQPHLLLIGGSDAFARLYDRRMLSPPTASRQQPKAPPCVCYFCPAHLSDHTRSGLHLTHVVFSPNGQEVLLSYSGEHVYLMDAICGQEDPVVYRARDLPKRMMLTPTANGAESTTLPLSSGTVGYSHRHNFAWLLECNELLQEAKGALEEGKNYTYAIEAVGEVIDAGGPVVGAALRHDCLCVRATALLKRGWKNDVHMAIRDCNEARAINPMSTLAHHNIAEALSQLGRYAAGLEFAMRAHHLNPLDKKLSEHVTQLRAKINKEETGVKQSKENETKSERWTSRRRLTDLLFRSERDHNDVSSLDMPLPGGSDRDDLDYFDDDMEMEMEVEMSVGEHGERDRGDWGWSGSVRLRSWGETGEQESVRGGSSGMSTDEISDIQTEVAIDMRQRYVGHCNTGTDIKQASFLGERGEYVASGSDDGRWFIWEKKTGRLIKILVGDENVVNCVQSHPFDCAIATSGIDNTIKLWTPRAGEPSIVAGGEAGPEPVDAARVMAENQLRMRRHQEIGLFLHRPMELLQRFRVQEGGEHPFQCTQS</sequence>
<proteinExistence type="predicted"/>
<keyword evidence="2" id="KW-1185">Reference proteome</keyword>
<protein>
    <submittedName>
        <fullName evidence="1">Uncharacterized protein</fullName>
    </submittedName>
</protein>
<dbReference type="EMBL" id="CM038913">
    <property type="protein sequence ID" value="KAH9557996.1"/>
    <property type="molecule type" value="Genomic_DNA"/>
</dbReference>
<gene>
    <name evidence="1" type="ORF">CY35_07G114100</name>
</gene>
<evidence type="ECO:0000313" key="1">
    <source>
        <dbReference type="EMBL" id="KAH9557996.1"/>
    </source>
</evidence>
<comment type="caution">
    <text evidence="1">The sequence shown here is derived from an EMBL/GenBank/DDBJ whole genome shotgun (WGS) entry which is preliminary data.</text>
</comment>
<name>A0ACB8HP83_9BRYO</name>
<evidence type="ECO:0000313" key="2">
    <source>
        <dbReference type="Proteomes" id="UP000828922"/>
    </source>
</evidence>
<organism evidence="1 2">
    <name type="scientific">Sphagnum magellanicum</name>
    <dbReference type="NCBI Taxonomy" id="128215"/>
    <lineage>
        <taxon>Eukaryota</taxon>
        <taxon>Viridiplantae</taxon>
        <taxon>Streptophyta</taxon>
        <taxon>Embryophyta</taxon>
        <taxon>Bryophyta</taxon>
        <taxon>Sphagnophytina</taxon>
        <taxon>Sphagnopsida</taxon>
        <taxon>Sphagnales</taxon>
        <taxon>Sphagnaceae</taxon>
        <taxon>Sphagnum</taxon>
    </lineage>
</organism>